<organism evidence="1">
    <name type="scientific">Drosophila melanogaster</name>
    <name type="common">Fruit fly</name>
    <dbReference type="NCBI Taxonomy" id="7227"/>
    <lineage>
        <taxon>Eukaryota</taxon>
        <taxon>Metazoa</taxon>
        <taxon>Ecdysozoa</taxon>
        <taxon>Arthropoda</taxon>
        <taxon>Hexapoda</taxon>
        <taxon>Insecta</taxon>
        <taxon>Pterygota</taxon>
        <taxon>Neoptera</taxon>
        <taxon>Endopterygota</taxon>
        <taxon>Diptera</taxon>
        <taxon>Brachycera</taxon>
        <taxon>Muscomorpha</taxon>
        <taxon>Ephydroidea</taxon>
        <taxon>Drosophilidae</taxon>
        <taxon>Drosophila</taxon>
        <taxon>Sophophora</taxon>
    </lineage>
</organism>
<dbReference type="GO" id="GO:2000134">
    <property type="term" value="P:negative regulation of G1/S transition of mitotic cell cycle"/>
    <property type="evidence" value="ECO:0000315"/>
    <property type="project" value="FlyBase"/>
</dbReference>
<dbReference type="AGR" id="FB:FBgn0010316"/>
<proteinExistence type="evidence at transcript level"/>
<gene>
    <name evidence="1 2" type="primary">dap</name>
    <name evidence="2" type="ORF">CG1772</name>
</gene>
<reference evidence="1" key="1">
    <citation type="submission" date="2001-12" db="EMBL/GenBank/DDBJ databases">
        <authorList>
            <person name="Stapleton M."/>
            <person name="Brokstein P."/>
            <person name="Hong L."/>
            <person name="Agbayani A."/>
            <person name="Carlson J."/>
            <person name="Champe M."/>
            <person name="Chavez C."/>
            <person name="Dorsett V."/>
            <person name="Dresnek D."/>
            <person name="Farfan D."/>
            <person name="Frise E."/>
            <person name="George R."/>
            <person name="Gonzalez M."/>
            <person name="Guarin H."/>
            <person name="Kronmiller B."/>
            <person name="Li P."/>
            <person name="Liao G."/>
            <person name="Miranda A."/>
            <person name="Mungall C.J."/>
            <person name="Nunoo J."/>
            <person name="Pacleb J."/>
            <person name="Paragas V."/>
            <person name="Park S."/>
            <person name="Patel S."/>
            <person name="Phouanenavong S."/>
            <person name="Wan K."/>
            <person name="Yu C."/>
            <person name="Lewis S.E."/>
            <person name="Rubin G.M."/>
            <person name="Celniker S."/>
        </authorList>
    </citation>
    <scope>NUCLEOTIDE SEQUENCE</scope>
    <source>
        <strain evidence="1">Berkeley</strain>
    </source>
</reference>
<evidence type="ECO:0000313" key="1">
    <source>
        <dbReference type="EMBL" id="AAL48519.1"/>
    </source>
</evidence>
<dbReference type="OrthoDB" id="6373236at2759"/>
<dbReference type="GO" id="GO:0007294">
    <property type="term" value="P:germarium-derived oocyte fate determination"/>
    <property type="evidence" value="ECO:0000315"/>
    <property type="project" value="FlyBase"/>
</dbReference>
<name>Q8SZG6_DROME</name>
<dbReference type="AlphaFoldDB" id="Q8SZG6"/>
<protein>
    <submittedName>
        <fullName evidence="1">LP07247p</fullName>
    </submittedName>
</protein>
<evidence type="ECO:0000313" key="2">
    <source>
        <dbReference type="FlyBase" id="FBgn0010316"/>
    </source>
</evidence>
<dbReference type="GO" id="GO:0005654">
    <property type="term" value="C:nucleoplasm"/>
    <property type="evidence" value="ECO:0007005"/>
    <property type="project" value="FlyBase"/>
</dbReference>
<dbReference type="FlyBase" id="FBgn0010316">
    <property type="gene designation" value="dap"/>
</dbReference>
<dbReference type="EMBL" id="AY070897">
    <property type="protein sequence ID" value="AAL48519.1"/>
    <property type="molecule type" value="mRNA"/>
</dbReference>
<dbReference type="GO" id="GO:0000278">
    <property type="term" value="P:mitotic cell cycle"/>
    <property type="evidence" value="ECO:0000315"/>
    <property type="project" value="FlyBase"/>
</dbReference>
<sequence length="25" mass="2873">MPPNGHKLSRSHFLTSAKNVFYDLL</sequence>
<dbReference type="GO" id="GO:0007419">
    <property type="term" value="P:ventral cord development"/>
    <property type="evidence" value="ECO:0007001"/>
    <property type="project" value="FlyBase"/>
</dbReference>
<accession>Q8SZG6</accession>
<dbReference type="GO" id="GO:0045035">
    <property type="term" value="P:sensory organ precursor cell division"/>
    <property type="evidence" value="ECO:0000315"/>
    <property type="project" value="FlyBase"/>
</dbReference>
<dbReference type="GO" id="GO:0007488">
    <property type="term" value="P:histoblast morphogenesis"/>
    <property type="evidence" value="ECO:0000315"/>
    <property type="project" value="FlyBase"/>
</dbReference>